<dbReference type="AlphaFoldDB" id="A0A4Q9FEZ0"/>
<accession>A0A4Q9FEZ0</accession>
<proteinExistence type="predicted"/>
<dbReference type="RefSeq" id="WP_130964058.1">
    <property type="nucleotide sequence ID" value="NZ_SIRT01000005.1"/>
</dbReference>
<feature type="transmembrane region" description="Helical" evidence="1">
    <location>
        <begin position="151"/>
        <end position="171"/>
    </location>
</feature>
<dbReference type="Proteomes" id="UP000291142">
    <property type="component" value="Unassembled WGS sequence"/>
</dbReference>
<sequence length="254" mass="28527">MKTKHPNFVCILLLLLFTCNLFAQDNIFKTILETTQDTFTIVSYESENTEIASNELLGISDEFKESYTLEDQNTQEVAAVFARTLLALGGGIAFGGDDTLWCLHAAYYLRAAVFSSTALYMSLGILYGGISNDFFKQSLLELQFRALMFTPITRYNQVNFIYGLMLAYAFGADKFDSGGQTDFTRLTLALVIGFQIILTTQLSLMLQTNVLAHVRNTFKPESGGEFKDDNTWGFINKNNLLTLSLVWNLAKARR</sequence>
<keyword evidence="1" id="KW-0472">Membrane</keyword>
<protein>
    <submittedName>
        <fullName evidence="3">Uncharacterized protein</fullName>
    </submittedName>
</protein>
<feature type="transmembrane region" description="Helical" evidence="1">
    <location>
        <begin position="183"/>
        <end position="206"/>
    </location>
</feature>
<evidence type="ECO:0000256" key="2">
    <source>
        <dbReference type="SAM" id="SignalP"/>
    </source>
</evidence>
<dbReference type="EMBL" id="SIRT01000005">
    <property type="protein sequence ID" value="TBN03988.1"/>
    <property type="molecule type" value="Genomic_DNA"/>
</dbReference>
<feature type="chain" id="PRO_5020967500" evidence="2">
    <location>
        <begin position="24"/>
        <end position="254"/>
    </location>
</feature>
<evidence type="ECO:0000313" key="3">
    <source>
        <dbReference type="EMBL" id="TBN03988.1"/>
    </source>
</evidence>
<comment type="caution">
    <text evidence="3">The sequence shown here is derived from an EMBL/GenBank/DDBJ whole genome shotgun (WGS) entry which is preliminary data.</text>
</comment>
<keyword evidence="4" id="KW-1185">Reference proteome</keyword>
<keyword evidence="2" id="KW-0732">Signal</keyword>
<organism evidence="3 4">
    <name type="scientific">Hyunsoonleella flava</name>
    <dbReference type="NCBI Taxonomy" id="2527939"/>
    <lineage>
        <taxon>Bacteria</taxon>
        <taxon>Pseudomonadati</taxon>
        <taxon>Bacteroidota</taxon>
        <taxon>Flavobacteriia</taxon>
        <taxon>Flavobacteriales</taxon>
        <taxon>Flavobacteriaceae</taxon>
    </lineage>
</organism>
<reference evidence="3 4" key="1">
    <citation type="submission" date="2019-02" db="EMBL/GenBank/DDBJ databases">
        <title>Hyunsoonleella sp., isolated from marine sediment.</title>
        <authorList>
            <person name="Liu B.-T."/>
        </authorList>
    </citation>
    <scope>NUCLEOTIDE SEQUENCE [LARGE SCALE GENOMIC DNA]</scope>
    <source>
        <strain evidence="3 4">T58</strain>
    </source>
</reference>
<dbReference type="OrthoDB" id="1425199at2"/>
<name>A0A4Q9FEZ0_9FLAO</name>
<keyword evidence="1" id="KW-1133">Transmembrane helix</keyword>
<feature type="signal peptide" evidence="2">
    <location>
        <begin position="1"/>
        <end position="23"/>
    </location>
</feature>
<evidence type="ECO:0000256" key="1">
    <source>
        <dbReference type="SAM" id="Phobius"/>
    </source>
</evidence>
<evidence type="ECO:0000313" key="4">
    <source>
        <dbReference type="Proteomes" id="UP000291142"/>
    </source>
</evidence>
<feature type="transmembrane region" description="Helical" evidence="1">
    <location>
        <begin position="107"/>
        <end position="130"/>
    </location>
</feature>
<keyword evidence="1" id="KW-0812">Transmembrane</keyword>
<gene>
    <name evidence="3" type="ORF">EYD45_08215</name>
</gene>